<evidence type="ECO:0000313" key="3">
    <source>
        <dbReference type="Proteomes" id="UP000224915"/>
    </source>
</evidence>
<reference evidence="2 3" key="1">
    <citation type="submission" date="2017-10" db="EMBL/GenBank/DDBJ databases">
        <title>Sequencing the genomes of 1000 actinobacteria strains.</title>
        <authorList>
            <person name="Klenk H.-P."/>
        </authorList>
    </citation>
    <scope>NUCLEOTIDE SEQUENCE [LARGE SCALE GENOMIC DNA]</scope>
    <source>
        <strain evidence="2 3">DSM 21801</strain>
    </source>
</reference>
<dbReference type="EMBL" id="PDJD01000001">
    <property type="protein sequence ID" value="PFG20450.1"/>
    <property type="molecule type" value="Genomic_DNA"/>
</dbReference>
<dbReference type="OrthoDB" id="9793035at2"/>
<gene>
    <name evidence="2" type="ORF">ATL40_2050</name>
</gene>
<feature type="domain" description="Ppx/GppA phosphatase N-terminal" evidence="1">
    <location>
        <begin position="35"/>
        <end position="303"/>
    </location>
</feature>
<evidence type="ECO:0000313" key="2">
    <source>
        <dbReference type="EMBL" id="PFG20450.1"/>
    </source>
</evidence>
<dbReference type="RefSeq" id="WP_098469427.1">
    <property type="nucleotide sequence ID" value="NZ_PDJD01000001.1"/>
</dbReference>
<dbReference type="Gene3D" id="3.30.420.150">
    <property type="entry name" value="Exopolyphosphatase. Domain 2"/>
    <property type="match status" value="1"/>
</dbReference>
<dbReference type="SUPFAM" id="SSF53067">
    <property type="entry name" value="Actin-like ATPase domain"/>
    <property type="match status" value="2"/>
</dbReference>
<name>A0A2A9D3M9_9MICO</name>
<dbReference type="InterPro" id="IPR003695">
    <property type="entry name" value="Ppx_GppA_N"/>
</dbReference>
<dbReference type="Gene3D" id="3.30.420.40">
    <property type="match status" value="1"/>
</dbReference>
<keyword evidence="3" id="KW-1185">Reference proteome</keyword>
<accession>A0A2A9D3M9</accession>
<dbReference type="GO" id="GO:0016462">
    <property type="term" value="F:pyrophosphatase activity"/>
    <property type="evidence" value="ECO:0007669"/>
    <property type="project" value="TreeGrafter"/>
</dbReference>
<dbReference type="InterPro" id="IPR043129">
    <property type="entry name" value="ATPase_NBD"/>
</dbReference>
<proteinExistence type="predicted"/>
<dbReference type="PANTHER" id="PTHR30005">
    <property type="entry name" value="EXOPOLYPHOSPHATASE"/>
    <property type="match status" value="1"/>
</dbReference>
<sequence>MIRAGSDILGDRSRVAGVTRVAAIDCGTNTIRLLVADLEGGQAREVVRTGLITRLGQGVDRTGELDADALTRTLSATREFAGIIESEGAQQVRFVATSATRDARNRDEFVLGVREALGVEPEVVSGVVEAGLSFTGAVSAVSRAHPGPYLVVDLGGGSTEVVLGTDAPEYAVSLDIGSVRLHERHLVSDPPTQAEIDAATVDVREALRRAEAEVPLHETATLVGVAGTITTTTAHALRLPGYQRERIDGAELPVGIAMAAAQDLLAATRRERAALPYLHPGRVDVIGAGALIWFEVIARVLAETTAAGSGIRHVVTSEHDILDGIALSLGASA</sequence>
<dbReference type="InterPro" id="IPR050273">
    <property type="entry name" value="GppA/Ppx_hydrolase"/>
</dbReference>
<dbReference type="AlphaFoldDB" id="A0A2A9D3M9"/>
<organism evidence="2 3">
    <name type="scientific">Serinibacter salmoneus</name>
    <dbReference type="NCBI Taxonomy" id="556530"/>
    <lineage>
        <taxon>Bacteria</taxon>
        <taxon>Bacillati</taxon>
        <taxon>Actinomycetota</taxon>
        <taxon>Actinomycetes</taxon>
        <taxon>Micrococcales</taxon>
        <taxon>Beutenbergiaceae</taxon>
        <taxon>Serinibacter</taxon>
    </lineage>
</organism>
<protein>
    <submittedName>
        <fullName evidence="2">Ppx/GppA phosphatase</fullName>
    </submittedName>
</protein>
<comment type="caution">
    <text evidence="2">The sequence shown here is derived from an EMBL/GenBank/DDBJ whole genome shotgun (WGS) entry which is preliminary data.</text>
</comment>
<dbReference type="PANTHER" id="PTHR30005:SF13">
    <property type="entry name" value="EXOPOLYPHOSPHATASE 2"/>
    <property type="match status" value="1"/>
</dbReference>
<dbReference type="Proteomes" id="UP000224915">
    <property type="component" value="Unassembled WGS sequence"/>
</dbReference>
<dbReference type="Pfam" id="PF02541">
    <property type="entry name" value="Ppx-GppA"/>
    <property type="match status" value="1"/>
</dbReference>
<evidence type="ECO:0000259" key="1">
    <source>
        <dbReference type="Pfam" id="PF02541"/>
    </source>
</evidence>